<protein>
    <submittedName>
        <fullName evidence="1">Uncharacterized protein</fullName>
    </submittedName>
</protein>
<reference evidence="1" key="2">
    <citation type="submission" date="2025-03" db="EMBL/GenBank/DDBJ databases">
        <authorList>
            <consortium name="ELIXIR-Norway"/>
            <consortium name="Elixir Norway"/>
        </authorList>
    </citation>
    <scope>NUCLEOTIDE SEQUENCE</scope>
</reference>
<name>A0AC59ZWE1_RANTA</name>
<dbReference type="Proteomes" id="UP001162501">
    <property type="component" value="Chromosome 4"/>
</dbReference>
<evidence type="ECO:0000313" key="2">
    <source>
        <dbReference type="Proteomes" id="UP001162501"/>
    </source>
</evidence>
<evidence type="ECO:0000313" key="1">
    <source>
        <dbReference type="EMBL" id="CAN0518209.1"/>
    </source>
</evidence>
<reference evidence="1" key="1">
    <citation type="submission" date="2023-05" db="EMBL/GenBank/DDBJ databases">
        <authorList>
            <consortium name="ELIXIR-Norway"/>
        </authorList>
    </citation>
    <scope>NUCLEOTIDE SEQUENCE</scope>
</reference>
<sequence length="185" mass="19678">MCGTPLWAVIAASEGLERRLASRGEGGHPPHVAVRGSGRPQPRSRWAEMGPPGLKAVFSPWSSRGRESSGGPPCAALQNSGHMFFGFEARVPAAGPWHFSGPCTRLPLSLGSSPCHGGGRQSPVSWAKTRRRHGPSPGTEVFPGPACWSDGKRGQRPRRGGGLAGWRAGPGSEVFPCFLRLRGWR</sequence>
<dbReference type="EMBL" id="OX596088">
    <property type="protein sequence ID" value="CAN0518209.1"/>
    <property type="molecule type" value="Genomic_DNA"/>
</dbReference>
<gene>
    <name evidence="1" type="ORF">MRATA1EN22A_LOCUS23706</name>
</gene>
<accession>A0AC59ZWE1</accession>
<organism evidence="1 2">
    <name type="scientific">Rangifer tarandus platyrhynchus</name>
    <name type="common">Svalbard reindeer</name>
    <dbReference type="NCBI Taxonomy" id="3082113"/>
    <lineage>
        <taxon>Eukaryota</taxon>
        <taxon>Metazoa</taxon>
        <taxon>Chordata</taxon>
        <taxon>Craniata</taxon>
        <taxon>Vertebrata</taxon>
        <taxon>Euteleostomi</taxon>
        <taxon>Mammalia</taxon>
        <taxon>Eutheria</taxon>
        <taxon>Laurasiatheria</taxon>
        <taxon>Artiodactyla</taxon>
        <taxon>Ruminantia</taxon>
        <taxon>Pecora</taxon>
        <taxon>Cervidae</taxon>
        <taxon>Odocoileinae</taxon>
        <taxon>Rangifer</taxon>
    </lineage>
</organism>
<proteinExistence type="predicted"/>